<comment type="caution">
    <text evidence="1">The sequence shown here is derived from an EMBL/GenBank/DDBJ whole genome shotgun (WGS) entry which is preliminary data.</text>
</comment>
<name>M0MDS9_HALMO</name>
<dbReference type="Proteomes" id="UP000011568">
    <property type="component" value="Unassembled WGS sequence"/>
</dbReference>
<keyword evidence="2" id="KW-1185">Reference proteome</keyword>
<organism evidence="1 2">
    <name type="scientific">Halococcus morrhuae DSM 1307</name>
    <dbReference type="NCBI Taxonomy" id="931277"/>
    <lineage>
        <taxon>Archaea</taxon>
        <taxon>Methanobacteriati</taxon>
        <taxon>Methanobacteriota</taxon>
        <taxon>Stenosarchaea group</taxon>
        <taxon>Halobacteria</taxon>
        <taxon>Halobacteriales</taxon>
        <taxon>Halococcaceae</taxon>
        <taxon>Halococcus</taxon>
    </lineage>
</organism>
<evidence type="ECO:0000313" key="2">
    <source>
        <dbReference type="Proteomes" id="UP000011568"/>
    </source>
</evidence>
<dbReference type="AlphaFoldDB" id="M0MDS9"/>
<reference evidence="1 2" key="1">
    <citation type="journal article" date="2014" name="PLoS Genet.">
        <title>Phylogenetically driven sequencing of extremely halophilic archaea reveals strategies for static and dynamic osmo-response.</title>
        <authorList>
            <person name="Becker E.A."/>
            <person name="Seitzer P.M."/>
            <person name="Tritt A."/>
            <person name="Larsen D."/>
            <person name="Krusor M."/>
            <person name="Yao A.I."/>
            <person name="Wu D."/>
            <person name="Madern D."/>
            <person name="Eisen J.A."/>
            <person name="Darling A.E."/>
            <person name="Facciotti M.T."/>
        </authorList>
    </citation>
    <scope>NUCLEOTIDE SEQUENCE [LARGE SCALE GENOMIC DNA]</scope>
    <source>
        <strain evidence="1 2">DSM 1307</strain>
    </source>
</reference>
<evidence type="ECO:0000313" key="1">
    <source>
        <dbReference type="EMBL" id="EMA42540.1"/>
    </source>
</evidence>
<accession>M0MDS9</accession>
<gene>
    <name evidence="1" type="ORF">C448_10622</name>
</gene>
<proteinExistence type="predicted"/>
<sequence length="73" mass="8594">MARTGTDDEDYYWIENHQREYVSCAIELIGPDGSGDQEDEKREYISCAFQHRVLQVCITLIDTKRVRFVCYRG</sequence>
<dbReference type="EMBL" id="AOMC01000126">
    <property type="protein sequence ID" value="EMA42540.1"/>
    <property type="molecule type" value="Genomic_DNA"/>
</dbReference>
<protein>
    <submittedName>
        <fullName evidence="1">Uncharacterized protein</fullName>
    </submittedName>
</protein>